<dbReference type="Proteomes" id="UP000001733">
    <property type="component" value="Chromosome"/>
</dbReference>
<dbReference type="InterPro" id="IPR014061">
    <property type="entry name" value="BrxL-like"/>
</dbReference>
<dbReference type="AlphaFoldDB" id="B5YBC4"/>
<evidence type="ECO:0000313" key="3">
    <source>
        <dbReference type="Proteomes" id="UP000001733"/>
    </source>
</evidence>
<dbReference type="InterPro" id="IPR046838">
    <property type="entry name" value="BrxL_N"/>
</dbReference>
<protein>
    <recommendedName>
        <fullName evidence="1">BREX system Lon protease-like BrxL N-terminal domain-containing protein</fullName>
    </recommendedName>
</protein>
<dbReference type="EMBL" id="CP001146">
    <property type="protein sequence ID" value="ACI18798.1"/>
    <property type="molecule type" value="Genomic_DNA"/>
</dbReference>
<reference evidence="2 3" key="1">
    <citation type="journal article" date="2014" name="Genome Announc.">
        <title>Complete Genome Sequence of the Extreme Thermophile Dictyoglomus thermophilum H-6-12.</title>
        <authorList>
            <person name="Coil D.A."/>
            <person name="Badger J.H."/>
            <person name="Forberger H.C."/>
            <person name="Riggs F."/>
            <person name="Madupu R."/>
            <person name="Fedorova N."/>
            <person name="Ward N."/>
            <person name="Robb F.T."/>
            <person name="Eisen J.A."/>
        </authorList>
    </citation>
    <scope>NUCLEOTIDE SEQUENCE [LARGE SCALE GENOMIC DNA]</scope>
    <source>
        <strain evidence="3">ATCC 35947 / DSM 3960 / H-6-12</strain>
    </source>
</reference>
<dbReference type="OrthoDB" id="5297084at2"/>
<evidence type="ECO:0000259" key="1">
    <source>
        <dbReference type="Pfam" id="PF20442"/>
    </source>
</evidence>
<dbReference type="KEGG" id="dth:DICTH_0105"/>
<dbReference type="RefSeq" id="WP_012547430.1">
    <property type="nucleotide sequence ID" value="NC_011297.1"/>
</dbReference>
<name>B5YBC4_DICT6</name>
<organism evidence="2 3">
    <name type="scientific">Dictyoglomus thermophilum (strain ATCC 35947 / DSM 3960 / H-6-12)</name>
    <dbReference type="NCBI Taxonomy" id="309799"/>
    <lineage>
        <taxon>Bacteria</taxon>
        <taxon>Pseudomonadati</taxon>
        <taxon>Dictyoglomota</taxon>
        <taxon>Dictyoglomia</taxon>
        <taxon>Dictyoglomales</taxon>
        <taxon>Dictyoglomaceae</taxon>
        <taxon>Dictyoglomus</taxon>
    </lineage>
</organism>
<gene>
    <name evidence="2" type="ordered locus">DICTH_0105</name>
</gene>
<dbReference type="PaxDb" id="309799-DICTH_0105"/>
<keyword evidence="3" id="KW-1185">Reference proteome</keyword>
<feature type="domain" description="BREX system Lon protease-like BrxL N-terminal" evidence="1">
    <location>
        <begin position="14"/>
        <end position="144"/>
    </location>
</feature>
<dbReference type="STRING" id="309799.DICTH_0105"/>
<dbReference type="Pfam" id="PF13337">
    <property type="entry name" value="BrxL_ATPase"/>
    <property type="match status" value="1"/>
</dbReference>
<dbReference type="HOGENOM" id="CLU_023021_1_1_0"/>
<accession>B5YBC4</accession>
<sequence length="479" mass="56030">MRELKPLDFKIKRVFPQESVLKKKEVYSVFHGKNIPSFIKDWLVKKFTGEDDVVDLDNLMDYMNKHIPQKESEKTFKGRIMYDKGVHRVLTRIVVEPDVNEGIFRFSIPDLGITFREGRVSEHLLEEHNELKGGEVWGIFTLTYVPKDALDEKGFIELVDYEPFKPYEVDLEYFREGRKEFTLEEWIDVLIRAMEYNPDGFADLEQKLLFISRLLIFVEPRLNMIELSPKGTGKSYIFNNLSKYGWCVSGGIVTRAKMFYDMKRNVFGFITKYDFVALDEVQTITFSNDDEMKGALKNYLEFGKFTVANVTGISNAGLMLLGNILLDSNMQPINRSYFEELPEIFRESALLDRFHGFIEGWKLPRINEDMKVQGYTLNVEYFSEILHILRDCPEFSAIVEDLINIPPKADTRDVNAIKRLSSAYLRLLFPHVRRPGDISKEDFERFCLKPAIEKRGIIRRQLHILDQEYKEELPDIGVR</sequence>
<proteinExistence type="predicted"/>
<evidence type="ECO:0000313" key="2">
    <source>
        <dbReference type="EMBL" id="ACI18798.1"/>
    </source>
</evidence>
<dbReference type="eggNOG" id="COG4930">
    <property type="taxonomic scope" value="Bacteria"/>
</dbReference>
<dbReference type="NCBIfam" id="TIGR02688">
    <property type="entry name" value="BREX system Lon protease-like protein BrxL"/>
    <property type="match status" value="1"/>
</dbReference>
<dbReference type="Pfam" id="PF20442">
    <property type="entry name" value="BrxL_N"/>
    <property type="match status" value="1"/>
</dbReference>